<dbReference type="AlphaFoldDB" id="A0A8J8NTS3"/>
<sequence>MNSRIVYEISRNLQMHSKIQAFQSITKMCLMLLISLSWNRGISRRLLTVHQQCLTFLRNLLTQKLTLLNERLL</sequence>
<evidence type="ECO:0000313" key="2">
    <source>
        <dbReference type="Proteomes" id="UP000785679"/>
    </source>
</evidence>
<organism evidence="1 2">
    <name type="scientific">Halteria grandinella</name>
    <dbReference type="NCBI Taxonomy" id="5974"/>
    <lineage>
        <taxon>Eukaryota</taxon>
        <taxon>Sar</taxon>
        <taxon>Alveolata</taxon>
        <taxon>Ciliophora</taxon>
        <taxon>Intramacronucleata</taxon>
        <taxon>Spirotrichea</taxon>
        <taxon>Stichotrichia</taxon>
        <taxon>Sporadotrichida</taxon>
        <taxon>Halteriidae</taxon>
        <taxon>Halteria</taxon>
    </lineage>
</organism>
<proteinExistence type="predicted"/>
<dbReference type="Proteomes" id="UP000785679">
    <property type="component" value="Unassembled WGS sequence"/>
</dbReference>
<dbReference type="EMBL" id="RRYP01006077">
    <property type="protein sequence ID" value="TNV81492.1"/>
    <property type="molecule type" value="Genomic_DNA"/>
</dbReference>
<reference evidence="1" key="1">
    <citation type="submission" date="2019-06" db="EMBL/GenBank/DDBJ databases">
        <authorList>
            <person name="Zheng W."/>
        </authorList>
    </citation>
    <scope>NUCLEOTIDE SEQUENCE</scope>
    <source>
        <strain evidence="1">QDHG01</strain>
    </source>
</reference>
<gene>
    <name evidence="1" type="ORF">FGO68_gene6466</name>
</gene>
<name>A0A8J8NTS3_HALGN</name>
<evidence type="ECO:0000313" key="1">
    <source>
        <dbReference type="EMBL" id="TNV81492.1"/>
    </source>
</evidence>
<protein>
    <submittedName>
        <fullName evidence="1">Uncharacterized protein</fullName>
    </submittedName>
</protein>
<keyword evidence="2" id="KW-1185">Reference proteome</keyword>
<comment type="caution">
    <text evidence="1">The sequence shown here is derived from an EMBL/GenBank/DDBJ whole genome shotgun (WGS) entry which is preliminary data.</text>
</comment>
<accession>A0A8J8NTS3</accession>